<protein>
    <submittedName>
        <fullName evidence="2">BTB/POZ domain-containing protein 2</fullName>
    </submittedName>
</protein>
<comment type="caution">
    <text evidence="2">The sequence shown here is derived from an EMBL/GenBank/DDBJ whole genome shotgun (WGS) entry which is preliminary data.</text>
</comment>
<dbReference type="OMA" id="YICKDIC"/>
<dbReference type="SUPFAM" id="SSF54695">
    <property type="entry name" value="POZ domain"/>
    <property type="match status" value="1"/>
</dbReference>
<proteinExistence type="predicted"/>
<dbReference type="Pfam" id="PF07707">
    <property type="entry name" value="BACK"/>
    <property type="match status" value="1"/>
</dbReference>
<evidence type="ECO:0000313" key="2">
    <source>
        <dbReference type="EMBL" id="OXA41067.1"/>
    </source>
</evidence>
<reference evidence="2 3" key="1">
    <citation type="submission" date="2015-12" db="EMBL/GenBank/DDBJ databases">
        <title>The genome of Folsomia candida.</title>
        <authorList>
            <person name="Faddeeva A."/>
            <person name="Derks M.F."/>
            <person name="Anvar Y."/>
            <person name="Smit S."/>
            <person name="Van Straalen N."/>
            <person name="Roelofs D."/>
        </authorList>
    </citation>
    <scope>NUCLEOTIDE SEQUENCE [LARGE SCALE GENOMIC DNA]</scope>
    <source>
        <strain evidence="2 3">VU population</strain>
        <tissue evidence="2">Whole body</tissue>
    </source>
</reference>
<dbReference type="InterPro" id="IPR011705">
    <property type="entry name" value="BACK"/>
</dbReference>
<name>A0A226D8J1_FOLCA</name>
<dbReference type="Proteomes" id="UP000198287">
    <property type="component" value="Unassembled WGS sequence"/>
</dbReference>
<dbReference type="SMART" id="SM00225">
    <property type="entry name" value="BTB"/>
    <property type="match status" value="1"/>
</dbReference>
<gene>
    <name evidence="2" type="ORF">Fcan01_23930</name>
</gene>
<dbReference type="InterPro" id="IPR011333">
    <property type="entry name" value="SKP1/BTB/POZ_sf"/>
</dbReference>
<evidence type="ECO:0000313" key="3">
    <source>
        <dbReference type="Proteomes" id="UP000198287"/>
    </source>
</evidence>
<dbReference type="AlphaFoldDB" id="A0A226D8J1"/>
<dbReference type="Gene3D" id="3.30.710.10">
    <property type="entry name" value="Potassium Channel Kv1.1, Chain A"/>
    <property type="match status" value="1"/>
</dbReference>
<sequence>MSEVKQPENGMFPNWTSPGMLEPIWDWRESHDARISNLLETGFQSDLTLYLGSDGVKVPVHRIFLQAGSPTLNFKIKVSMEDLVIEDVDSRVFKILLKYLYTGKCNVEMGDALQLMLLAKEYEINGLRDHCAAVLKGDLTCENVLGLFQSGMEYGHGDLIQSSLKFICRNASKILRRDEFSKMRLECLIEIIQQDSLRVISEMEVFETINRWGVAECGRQSLDPENTENLRKCLAKPLNYIRFPLMDPEEFALHVTSKKLLNTDESMELLTCFLVKPDRRNLLPHAKFISRPRTYICKDICLKRTITGGTRIIQNVIVGGNANGEETIMVRVKENAVLKSISVCKDIFNVHGSNYVALYDLIQATITMSDAFLNVRTLMVQTDAVNNDEYLRIDITPPLQLNVNDGWVKVTIRFSGVIGYRHFNESMASRVNVNLTQSIFPANGYNRVVANYEDCFKLSMVNSVDFVDIKRADWDNLWEKFGLIEKLVFELV</sequence>
<keyword evidence="3" id="KW-1185">Reference proteome</keyword>
<dbReference type="EMBL" id="LNIX01000030">
    <property type="protein sequence ID" value="OXA41067.1"/>
    <property type="molecule type" value="Genomic_DNA"/>
</dbReference>
<dbReference type="CDD" id="cd18186">
    <property type="entry name" value="BTB_POZ_ZBTB_KLHL-like"/>
    <property type="match status" value="1"/>
</dbReference>
<dbReference type="PANTHER" id="PTHR45774:SF3">
    <property type="entry name" value="BTB (POZ) DOMAIN-CONTAINING 2B-RELATED"/>
    <property type="match status" value="1"/>
</dbReference>
<accession>A0A226D8J1</accession>
<dbReference type="SMART" id="SM00875">
    <property type="entry name" value="BACK"/>
    <property type="match status" value="1"/>
</dbReference>
<dbReference type="Gene3D" id="1.25.40.420">
    <property type="match status" value="1"/>
</dbReference>
<dbReference type="InterPro" id="IPR000210">
    <property type="entry name" value="BTB/POZ_dom"/>
</dbReference>
<dbReference type="Pfam" id="PF00651">
    <property type="entry name" value="BTB"/>
    <property type="match status" value="1"/>
</dbReference>
<dbReference type="OrthoDB" id="45365at2759"/>
<feature type="domain" description="BTB" evidence="1">
    <location>
        <begin position="45"/>
        <end position="109"/>
    </location>
</feature>
<dbReference type="PANTHER" id="PTHR45774">
    <property type="entry name" value="BTB/POZ DOMAIN-CONTAINING"/>
    <property type="match status" value="1"/>
</dbReference>
<evidence type="ECO:0000259" key="1">
    <source>
        <dbReference type="PROSITE" id="PS50097"/>
    </source>
</evidence>
<organism evidence="2 3">
    <name type="scientific">Folsomia candida</name>
    <name type="common">Springtail</name>
    <dbReference type="NCBI Taxonomy" id="158441"/>
    <lineage>
        <taxon>Eukaryota</taxon>
        <taxon>Metazoa</taxon>
        <taxon>Ecdysozoa</taxon>
        <taxon>Arthropoda</taxon>
        <taxon>Hexapoda</taxon>
        <taxon>Collembola</taxon>
        <taxon>Entomobryomorpha</taxon>
        <taxon>Isotomoidea</taxon>
        <taxon>Isotomidae</taxon>
        <taxon>Proisotominae</taxon>
        <taxon>Folsomia</taxon>
    </lineage>
</organism>
<dbReference type="PROSITE" id="PS50097">
    <property type="entry name" value="BTB"/>
    <property type="match status" value="1"/>
</dbReference>